<dbReference type="GO" id="GO:0003676">
    <property type="term" value="F:nucleic acid binding"/>
    <property type="evidence" value="ECO:0007669"/>
    <property type="project" value="InterPro"/>
</dbReference>
<dbReference type="AlphaFoldDB" id="A0A6J8EHS4"/>
<keyword evidence="1" id="KW-0863">Zinc-finger</keyword>
<dbReference type="SUPFAM" id="SSF57756">
    <property type="entry name" value="Retrovirus zinc finger-like domains"/>
    <property type="match status" value="1"/>
</dbReference>
<evidence type="ECO:0000256" key="1">
    <source>
        <dbReference type="PROSITE-ProRule" id="PRU00047"/>
    </source>
</evidence>
<keyword evidence="1" id="KW-0862">Zinc</keyword>
<name>A0A6J8EHS4_MYTCO</name>
<reference evidence="3 4" key="1">
    <citation type="submission" date="2020-06" db="EMBL/GenBank/DDBJ databases">
        <authorList>
            <person name="Li R."/>
            <person name="Bekaert M."/>
        </authorList>
    </citation>
    <scope>NUCLEOTIDE SEQUENCE [LARGE SCALE GENOMIC DNA]</scope>
    <source>
        <strain evidence="4">wild</strain>
    </source>
</reference>
<dbReference type="InterPro" id="IPR036875">
    <property type="entry name" value="Znf_CCHC_sf"/>
</dbReference>
<feature type="domain" description="CCHC-type" evidence="2">
    <location>
        <begin position="118"/>
        <end position="133"/>
    </location>
</feature>
<dbReference type="SMART" id="SM00343">
    <property type="entry name" value="ZnF_C2HC"/>
    <property type="match status" value="1"/>
</dbReference>
<gene>
    <name evidence="3" type="ORF">MCOR_52109</name>
</gene>
<dbReference type="EMBL" id="CACVKT020009053">
    <property type="protein sequence ID" value="CAC5419817.1"/>
    <property type="molecule type" value="Genomic_DNA"/>
</dbReference>
<evidence type="ECO:0000313" key="3">
    <source>
        <dbReference type="EMBL" id="CAC5419817.1"/>
    </source>
</evidence>
<dbReference type="Pfam" id="PF00098">
    <property type="entry name" value="zf-CCHC"/>
    <property type="match status" value="1"/>
</dbReference>
<sequence length="159" mass="17383">MLSPKALRTQWIKYGGISIITKLSMAGFPEGGKKGQPRHPRKGLNNYQVCFTTKSEVTGPSIPSEVSELQTQFSILKGEVQGTLGNLLSEIQRLTFAVRNNAHPASGSPFPRSPEGGCFHCGEVGHFKTECTKFLQASSPKPEGKKFTFKDHAFIAVIF</sequence>
<evidence type="ECO:0000259" key="2">
    <source>
        <dbReference type="PROSITE" id="PS50158"/>
    </source>
</evidence>
<keyword evidence="4" id="KW-1185">Reference proteome</keyword>
<accession>A0A6J8EHS4</accession>
<dbReference type="Gene3D" id="4.10.60.10">
    <property type="entry name" value="Zinc finger, CCHC-type"/>
    <property type="match status" value="1"/>
</dbReference>
<proteinExistence type="predicted"/>
<protein>
    <recommendedName>
        <fullName evidence="2">CCHC-type domain-containing protein</fullName>
    </recommendedName>
</protein>
<dbReference type="Proteomes" id="UP000507470">
    <property type="component" value="Unassembled WGS sequence"/>
</dbReference>
<dbReference type="GO" id="GO:0008270">
    <property type="term" value="F:zinc ion binding"/>
    <property type="evidence" value="ECO:0007669"/>
    <property type="project" value="UniProtKB-KW"/>
</dbReference>
<dbReference type="InterPro" id="IPR001878">
    <property type="entry name" value="Znf_CCHC"/>
</dbReference>
<keyword evidence="1" id="KW-0479">Metal-binding</keyword>
<evidence type="ECO:0000313" key="4">
    <source>
        <dbReference type="Proteomes" id="UP000507470"/>
    </source>
</evidence>
<dbReference type="PROSITE" id="PS50158">
    <property type="entry name" value="ZF_CCHC"/>
    <property type="match status" value="1"/>
</dbReference>
<organism evidence="3 4">
    <name type="scientific">Mytilus coruscus</name>
    <name type="common">Sea mussel</name>
    <dbReference type="NCBI Taxonomy" id="42192"/>
    <lineage>
        <taxon>Eukaryota</taxon>
        <taxon>Metazoa</taxon>
        <taxon>Spiralia</taxon>
        <taxon>Lophotrochozoa</taxon>
        <taxon>Mollusca</taxon>
        <taxon>Bivalvia</taxon>
        <taxon>Autobranchia</taxon>
        <taxon>Pteriomorphia</taxon>
        <taxon>Mytilida</taxon>
        <taxon>Mytiloidea</taxon>
        <taxon>Mytilidae</taxon>
        <taxon>Mytilinae</taxon>
        <taxon>Mytilus</taxon>
    </lineage>
</organism>